<feature type="signal peptide" evidence="4">
    <location>
        <begin position="1"/>
        <end position="28"/>
    </location>
</feature>
<dbReference type="Gene3D" id="1.25.40.10">
    <property type="entry name" value="Tetratricopeptide repeat domain"/>
    <property type="match status" value="2"/>
</dbReference>
<dbReference type="SMART" id="SM00028">
    <property type="entry name" value="TPR"/>
    <property type="match status" value="6"/>
</dbReference>
<dbReference type="RefSeq" id="WP_408607938.1">
    <property type="nucleotide sequence ID" value="NZ_FMWG01000001.1"/>
</dbReference>
<protein>
    <submittedName>
        <fullName evidence="5">Tetratricopeptide repeat-containing protein</fullName>
    </submittedName>
</protein>
<keyword evidence="1" id="KW-0677">Repeat</keyword>
<evidence type="ECO:0000256" key="2">
    <source>
        <dbReference type="ARBA" id="ARBA00022803"/>
    </source>
</evidence>
<organism evidence="5 6">
    <name type="scientific">Epibacterium ulvae</name>
    <dbReference type="NCBI Taxonomy" id="1156985"/>
    <lineage>
        <taxon>Bacteria</taxon>
        <taxon>Pseudomonadati</taxon>
        <taxon>Pseudomonadota</taxon>
        <taxon>Alphaproteobacteria</taxon>
        <taxon>Rhodobacterales</taxon>
        <taxon>Roseobacteraceae</taxon>
        <taxon>Epibacterium</taxon>
    </lineage>
</organism>
<dbReference type="InterPro" id="IPR013105">
    <property type="entry name" value="TPR_2"/>
</dbReference>
<feature type="repeat" description="TPR" evidence="3">
    <location>
        <begin position="411"/>
        <end position="444"/>
    </location>
</feature>
<dbReference type="InterPro" id="IPR019734">
    <property type="entry name" value="TPR_rpt"/>
</dbReference>
<dbReference type="Pfam" id="PF07719">
    <property type="entry name" value="TPR_2"/>
    <property type="match status" value="1"/>
</dbReference>
<dbReference type="STRING" id="1156985.SAMN04488118_101198"/>
<accession>A0A1G5PKK3</accession>
<evidence type="ECO:0000256" key="1">
    <source>
        <dbReference type="ARBA" id="ARBA00022737"/>
    </source>
</evidence>
<evidence type="ECO:0000256" key="3">
    <source>
        <dbReference type="PROSITE-ProRule" id="PRU00339"/>
    </source>
</evidence>
<dbReference type="Pfam" id="PF13432">
    <property type="entry name" value="TPR_16"/>
    <property type="match status" value="3"/>
</dbReference>
<name>A0A1G5PKK3_9RHOB</name>
<dbReference type="PANTHER" id="PTHR12558:SF13">
    <property type="entry name" value="CELL DIVISION CYCLE PROTEIN 27 HOMOLOG"/>
    <property type="match status" value="1"/>
</dbReference>
<dbReference type="InterPro" id="IPR011990">
    <property type="entry name" value="TPR-like_helical_dom_sf"/>
</dbReference>
<evidence type="ECO:0000313" key="5">
    <source>
        <dbReference type="EMBL" id="SCZ49978.1"/>
    </source>
</evidence>
<proteinExistence type="predicted"/>
<dbReference type="Proteomes" id="UP000198767">
    <property type="component" value="Unassembled WGS sequence"/>
</dbReference>
<feature type="repeat" description="TPR" evidence="3">
    <location>
        <begin position="373"/>
        <end position="406"/>
    </location>
</feature>
<feature type="chain" id="PRO_5011574047" evidence="4">
    <location>
        <begin position="29"/>
        <end position="584"/>
    </location>
</feature>
<dbReference type="EMBL" id="FMWG01000001">
    <property type="protein sequence ID" value="SCZ49978.1"/>
    <property type="molecule type" value="Genomic_DNA"/>
</dbReference>
<dbReference type="PROSITE" id="PS50005">
    <property type="entry name" value="TPR"/>
    <property type="match status" value="2"/>
</dbReference>
<evidence type="ECO:0000313" key="6">
    <source>
        <dbReference type="Proteomes" id="UP000198767"/>
    </source>
</evidence>
<dbReference type="AlphaFoldDB" id="A0A1G5PKK3"/>
<dbReference type="SUPFAM" id="SSF48452">
    <property type="entry name" value="TPR-like"/>
    <property type="match status" value="2"/>
</dbReference>
<reference evidence="5 6" key="1">
    <citation type="submission" date="2016-10" db="EMBL/GenBank/DDBJ databases">
        <authorList>
            <person name="de Groot N.N."/>
        </authorList>
    </citation>
    <scope>NUCLEOTIDE SEQUENCE [LARGE SCALE GENOMIC DNA]</scope>
    <source>
        <strain evidence="5 6">U95</strain>
    </source>
</reference>
<sequence length="584" mass="63717">MAYKFLRSMTRVAACAALLASAAPPVLAQTATDQQIFPRGLAGSYLAGRAATYDGDFSAIAEYYTKALARDPSNVALMENVVFAQLALGNLQRAAPVAKQMWDQGSVSQIANIAMVGSLAQDGDFQSILDRDPETQMIADLADGLLAGWAALAVGDVTRAMSVFTEMAKEERLSFFADFHRALALASVGDYQSAEALFAKDNARLARATRRAALAYVEVLSQLDRNQDALEFMEKGFGVRLDPGLITIADRLKGGETLPFAIAATPLDGVAEVFYTIGIGLGRDANPDYALMYTRMATSLRPAHVDAALLSAELLDTLGRFDLAVAAYRAVPKDHPEFFAAELGRAEAMRRADNIETAAEVLSNLAKTYPEDPAVFAELGDVMSQRDDYAAAAEAYDAALALTEEDARGRWRLLYLRGISHERLKQWDQAESDFRAALALNPNQPQVLNYLGYSLVEKQIKLDEALSMIERAVAVEPESGYIVDSLGWVLYRLGRYEEAVGHMETAAALMPVDPVVNDHLGDVYWAVGREREAEFQWRRALSFVDPEDANSEADPERIRRKLDVGLDLVLEEEGAAPLQVANDG</sequence>
<gene>
    <name evidence="5" type="ORF">SAMN04488118_101198</name>
</gene>
<keyword evidence="6" id="KW-1185">Reference proteome</keyword>
<dbReference type="PANTHER" id="PTHR12558">
    <property type="entry name" value="CELL DIVISION CYCLE 16,23,27"/>
    <property type="match status" value="1"/>
</dbReference>
<keyword evidence="2 3" id="KW-0802">TPR repeat</keyword>
<keyword evidence="4" id="KW-0732">Signal</keyword>
<evidence type="ECO:0000256" key="4">
    <source>
        <dbReference type="SAM" id="SignalP"/>
    </source>
</evidence>